<keyword evidence="7" id="KW-1185">Reference proteome</keyword>
<dbReference type="PROSITE" id="PS50937">
    <property type="entry name" value="HTH_MERR_2"/>
    <property type="match status" value="1"/>
</dbReference>
<keyword evidence="6" id="KW-0614">Plasmid</keyword>
<dbReference type="InterPro" id="IPR047057">
    <property type="entry name" value="MerR_fam"/>
</dbReference>
<organism evidence="6 7">
    <name type="scientific">Azohydromonas lata</name>
    <dbReference type="NCBI Taxonomy" id="45677"/>
    <lineage>
        <taxon>Bacteria</taxon>
        <taxon>Pseudomonadati</taxon>
        <taxon>Pseudomonadota</taxon>
        <taxon>Betaproteobacteria</taxon>
        <taxon>Burkholderiales</taxon>
        <taxon>Sphaerotilaceae</taxon>
        <taxon>Azohydromonas</taxon>
    </lineage>
</organism>
<protein>
    <submittedName>
        <fullName evidence="6">MerR family transcriptional regulator</fullName>
    </submittedName>
</protein>
<keyword evidence="2" id="KW-0805">Transcription regulation</keyword>
<name>A0ABU5I8V4_9BURK</name>
<comment type="caution">
    <text evidence="6">The sequence shown here is derived from an EMBL/GenBank/DDBJ whole genome shotgun (WGS) entry which is preliminary data.</text>
</comment>
<evidence type="ECO:0000256" key="4">
    <source>
        <dbReference type="ARBA" id="ARBA00023163"/>
    </source>
</evidence>
<evidence type="ECO:0000259" key="5">
    <source>
        <dbReference type="PROSITE" id="PS50937"/>
    </source>
</evidence>
<dbReference type="SUPFAM" id="SSF46955">
    <property type="entry name" value="Putative DNA-binding domain"/>
    <property type="match status" value="1"/>
</dbReference>
<dbReference type="PANTHER" id="PTHR30204">
    <property type="entry name" value="REDOX-CYCLING DRUG-SENSING TRANSCRIPTIONAL ACTIVATOR SOXR"/>
    <property type="match status" value="1"/>
</dbReference>
<evidence type="ECO:0000256" key="1">
    <source>
        <dbReference type="ARBA" id="ARBA00022491"/>
    </source>
</evidence>
<dbReference type="EMBL" id="JAXOJX010000001">
    <property type="protein sequence ID" value="MDZ5455274.1"/>
    <property type="molecule type" value="Genomic_DNA"/>
</dbReference>
<evidence type="ECO:0000256" key="2">
    <source>
        <dbReference type="ARBA" id="ARBA00023015"/>
    </source>
</evidence>
<keyword evidence="4" id="KW-0804">Transcription</keyword>
<proteinExistence type="predicted"/>
<dbReference type="PANTHER" id="PTHR30204:SF69">
    <property type="entry name" value="MERR-FAMILY TRANSCRIPTIONAL REGULATOR"/>
    <property type="match status" value="1"/>
</dbReference>
<keyword evidence="1" id="KW-0678">Repressor</keyword>
<dbReference type="InterPro" id="IPR000551">
    <property type="entry name" value="MerR-type_HTH_dom"/>
</dbReference>
<dbReference type="Pfam" id="PF13411">
    <property type="entry name" value="MerR_1"/>
    <property type="match status" value="1"/>
</dbReference>
<feature type="domain" description="HTH merR-type" evidence="5">
    <location>
        <begin position="11"/>
        <end position="79"/>
    </location>
</feature>
<gene>
    <name evidence="6" type="ORF">SM757_01680</name>
</gene>
<evidence type="ECO:0000256" key="3">
    <source>
        <dbReference type="ARBA" id="ARBA00023125"/>
    </source>
</evidence>
<dbReference type="SMART" id="SM00422">
    <property type="entry name" value="HTH_MERR"/>
    <property type="match status" value="1"/>
</dbReference>
<evidence type="ECO:0000313" key="6">
    <source>
        <dbReference type="EMBL" id="MDZ5455274.1"/>
    </source>
</evidence>
<sequence>MSTQAQAELERYSLDELAALAGVTARTVRYYIAQGLVDRPHGEKRGAYYLRRHLEQLLVVRRWSDAGLSLERIRELLAGAPEDPPPRAVRPGTVEVWSRVTLADGLELHVEPSRAGMDPQQLRDLVREVTKLYRALRTPPGEGGDTED</sequence>
<dbReference type="InterPro" id="IPR009061">
    <property type="entry name" value="DNA-bd_dom_put_sf"/>
</dbReference>
<accession>A0ABU5I8V4</accession>
<keyword evidence="3" id="KW-0238">DNA-binding</keyword>
<geneLocation type="plasmid" evidence="6">
    <name>unnamed</name>
</geneLocation>
<evidence type="ECO:0000313" key="7">
    <source>
        <dbReference type="Proteomes" id="UP001293718"/>
    </source>
</evidence>
<dbReference type="Gene3D" id="1.10.1660.10">
    <property type="match status" value="1"/>
</dbReference>
<dbReference type="RefSeq" id="WP_322463969.1">
    <property type="nucleotide sequence ID" value="NZ_JAXOJX010000001.1"/>
</dbReference>
<dbReference type="CDD" id="cd00592">
    <property type="entry name" value="HTH_MerR-like"/>
    <property type="match status" value="1"/>
</dbReference>
<reference evidence="6 7" key="1">
    <citation type="submission" date="2023-11" db="EMBL/GenBank/DDBJ databases">
        <title>Draft genome of Azohydromonas lata strain H1 (DSM1123), a polyhydroxyalkanoate producer.</title>
        <authorList>
            <person name="Traversa D."/>
            <person name="D'Addabbo P."/>
            <person name="Pazzani C."/>
            <person name="Manzari C."/>
            <person name="Chiara M."/>
            <person name="Scrascia M."/>
        </authorList>
    </citation>
    <scope>NUCLEOTIDE SEQUENCE [LARGE SCALE GENOMIC DNA]</scope>
    <source>
        <strain evidence="6 7">H1</strain>
        <plasmid evidence="6">unnamed</plasmid>
    </source>
</reference>
<dbReference type="Proteomes" id="UP001293718">
    <property type="component" value="Unassembled WGS sequence"/>
</dbReference>